<evidence type="ECO:0000313" key="3">
    <source>
        <dbReference type="Proteomes" id="UP000176774"/>
    </source>
</evidence>
<evidence type="ECO:0000256" key="1">
    <source>
        <dbReference type="SAM" id="Phobius"/>
    </source>
</evidence>
<dbReference type="AlphaFoldDB" id="A0A1G2IHR4"/>
<dbReference type="Proteomes" id="UP000176774">
    <property type="component" value="Unassembled WGS sequence"/>
</dbReference>
<keyword evidence="1" id="KW-0472">Membrane</keyword>
<proteinExistence type="predicted"/>
<accession>A0A1G2IHR4</accession>
<reference evidence="2 3" key="1">
    <citation type="journal article" date="2016" name="Nat. Commun.">
        <title>Thousands of microbial genomes shed light on interconnected biogeochemical processes in an aquifer system.</title>
        <authorList>
            <person name="Anantharaman K."/>
            <person name="Brown C.T."/>
            <person name="Hug L.A."/>
            <person name="Sharon I."/>
            <person name="Castelle C.J."/>
            <person name="Probst A.J."/>
            <person name="Thomas B.C."/>
            <person name="Singh A."/>
            <person name="Wilkins M.J."/>
            <person name="Karaoz U."/>
            <person name="Brodie E.L."/>
            <person name="Williams K.H."/>
            <person name="Hubbard S.S."/>
            <person name="Banfield J.F."/>
        </authorList>
    </citation>
    <scope>NUCLEOTIDE SEQUENCE [LARGE SCALE GENOMIC DNA]</scope>
</reference>
<sequence length="86" mass="10118">MNNWIKREKYVIVNGQSKMFRIIKWVVFIMLGVLVYLFFGGEVLALAILALAIIGTSVHFLFRWKTHGWTKNWGLYKVIKTPFNEI</sequence>
<evidence type="ECO:0000313" key="2">
    <source>
        <dbReference type="EMBL" id="OGZ74117.1"/>
    </source>
</evidence>
<feature type="transmembrane region" description="Helical" evidence="1">
    <location>
        <begin position="45"/>
        <end position="62"/>
    </location>
</feature>
<keyword evidence="1" id="KW-0812">Transmembrane</keyword>
<protein>
    <submittedName>
        <fullName evidence="2">Uncharacterized protein</fullName>
    </submittedName>
</protein>
<name>A0A1G2IHR4_9BACT</name>
<comment type="caution">
    <text evidence="2">The sequence shown here is derived from an EMBL/GenBank/DDBJ whole genome shotgun (WGS) entry which is preliminary data.</text>
</comment>
<keyword evidence="1" id="KW-1133">Transmembrane helix</keyword>
<feature type="transmembrane region" description="Helical" evidence="1">
    <location>
        <begin position="21"/>
        <end position="39"/>
    </location>
</feature>
<dbReference type="EMBL" id="MHPA01000001">
    <property type="protein sequence ID" value="OGZ74117.1"/>
    <property type="molecule type" value="Genomic_DNA"/>
</dbReference>
<organism evidence="2 3">
    <name type="scientific">Candidatus Staskawiczbacteria bacterium RIFCSPLOWO2_01_FULL_38_12b</name>
    <dbReference type="NCBI Taxonomy" id="1802214"/>
    <lineage>
        <taxon>Bacteria</taxon>
        <taxon>Candidatus Staskawicziibacteriota</taxon>
    </lineage>
</organism>
<gene>
    <name evidence="2" type="ORF">A2908_03475</name>
</gene>